<name>A0A378NPU0_9FIRM</name>
<evidence type="ECO:0000313" key="2">
    <source>
        <dbReference type="Proteomes" id="UP000255234"/>
    </source>
</evidence>
<dbReference type="Proteomes" id="UP000255234">
    <property type="component" value="Unassembled WGS sequence"/>
</dbReference>
<gene>
    <name evidence="1" type="ORF">NCTC10571_00561</name>
</gene>
<dbReference type="EMBL" id="UGPP01000001">
    <property type="protein sequence ID" value="STY70424.1"/>
    <property type="molecule type" value="Genomic_DNA"/>
</dbReference>
<proteinExistence type="predicted"/>
<dbReference type="AlphaFoldDB" id="A0A378NPU0"/>
<organism evidence="1 2">
    <name type="scientific">Megamonas hypermegale</name>
    <dbReference type="NCBI Taxonomy" id="158847"/>
    <lineage>
        <taxon>Bacteria</taxon>
        <taxon>Bacillati</taxon>
        <taxon>Bacillota</taxon>
        <taxon>Negativicutes</taxon>
        <taxon>Selenomonadales</taxon>
        <taxon>Selenomonadaceae</taxon>
        <taxon>Megamonas</taxon>
    </lineage>
</organism>
<evidence type="ECO:0000313" key="1">
    <source>
        <dbReference type="EMBL" id="STY70424.1"/>
    </source>
</evidence>
<sequence length="38" mass="4359">MWQKTTITGDIVPIKKSTNNDTVKQMAALNKLRRKNKS</sequence>
<reference evidence="1 2" key="1">
    <citation type="submission" date="2018-06" db="EMBL/GenBank/DDBJ databases">
        <authorList>
            <consortium name="Pathogen Informatics"/>
            <person name="Doyle S."/>
        </authorList>
    </citation>
    <scope>NUCLEOTIDE SEQUENCE [LARGE SCALE GENOMIC DNA]</scope>
    <source>
        <strain evidence="1 2">NCTC10571</strain>
    </source>
</reference>
<protein>
    <submittedName>
        <fullName evidence="1">Uncharacterized protein</fullName>
    </submittedName>
</protein>
<accession>A0A378NPU0</accession>